<feature type="binding site" evidence="9">
    <location>
        <position position="149"/>
    </location>
    <ligand>
        <name>L-histidine</name>
        <dbReference type="ChEBI" id="CHEBI:57595"/>
    </ligand>
</feature>
<organism evidence="11 12">
    <name type="scientific">Alicyclobacillus vulcanalis</name>
    <dbReference type="NCBI Taxonomy" id="252246"/>
    <lineage>
        <taxon>Bacteria</taxon>
        <taxon>Bacillati</taxon>
        <taxon>Bacillota</taxon>
        <taxon>Bacilli</taxon>
        <taxon>Bacillales</taxon>
        <taxon>Alicyclobacillaceae</taxon>
        <taxon>Alicyclobacillus</taxon>
    </lineage>
</organism>
<dbReference type="Proteomes" id="UP000186156">
    <property type="component" value="Unassembled WGS sequence"/>
</dbReference>
<comment type="subunit">
    <text evidence="4 8">Heteromultimer composed of HisG and HisZ subunits.</text>
</comment>
<dbReference type="CDD" id="cd00773">
    <property type="entry name" value="HisRS-like_core"/>
    <property type="match status" value="1"/>
</dbReference>
<evidence type="ECO:0000256" key="5">
    <source>
        <dbReference type="ARBA" id="ARBA00020397"/>
    </source>
</evidence>
<protein>
    <recommendedName>
        <fullName evidence="5 8">ATP phosphoribosyltransferase regulatory subunit</fullName>
    </recommendedName>
</protein>
<reference evidence="12" key="1">
    <citation type="submission" date="2017-01" db="EMBL/GenBank/DDBJ databases">
        <authorList>
            <person name="Varghese N."/>
            <person name="Submissions S."/>
        </authorList>
    </citation>
    <scope>NUCLEOTIDE SEQUENCE [LARGE SCALE GENOMIC DNA]</scope>
    <source>
        <strain evidence="12">DSM 16176</strain>
    </source>
</reference>
<sequence length="370" mass="40454">MDVTGSVWGAQAWQAVRGFADRPPGMQDGYPDFAKRRRAVESRLLSFVEEAGYEPVTSGLFEYVDTLLRARSPESSRDWIRLFDGGGHAVALRPEMTPSIARMAAPRVAAMRAPIRWCYCERVYRRTDDPASLSWASGKAAESTQVGIERIGDEASVEVDMEVLRLLHAASAAAGVRNHRIVVSHARFVPRLLDALGVPHSASRALQSCLTSGNYVQFRELWQRHAAKDEDLLAHLLAWSPAEFESAKRPREASAAELEALLNTARDSSAALDVREAWQYLCRLADALAASGLAADVITFDLALHRELDYYTGVVFEMFAPGVGAPIAQGGRYDELLAQFGAGAPAIGFAFEVERVMAVLEAQEQEGSAC</sequence>
<gene>
    <name evidence="8" type="primary">hisZ</name>
    <name evidence="11" type="ORF">SAMN05421799_104152</name>
</gene>
<dbReference type="UniPathway" id="UPA00031">
    <property type="reaction ID" value="UER00006"/>
</dbReference>
<evidence type="ECO:0000259" key="10">
    <source>
        <dbReference type="Pfam" id="PF13393"/>
    </source>
</evidence>
<dbReference type="Pfam" id="PF13393">
    <property type="entry name" value="tRNA-synt_His"/>
    <property type="match status" value="1"/>
</dbReference>
<evidence type="ECO:0000313" key="12">
    <source>
        <dbReference type="Proteomes" id="UP000186156"/>
    </source>
</evidence>
<dbReference type="PIRSF" id="PIRSF001549">
    <property type="entry name" value="His-tRNA_synth"/>
    <property type="match status" value="1"/>
</dbReference>
<keyword evidence="11" id="KW-0808">Transferase</keyword>
<keyword evidence="6 8" id="KW-0963">Cytoplasm</keyword>
<keyword evidence="8" id="KW-0368">Histidine biosynthesis</keyword>
<evidence type="ECO:0000256" key="6">
    <source>
        <dbReference type="ARBA" id="ARBA00022490"/>
    </source>
</evidence>
<dbReference type="GO" id="GO:0016757">
    <property type="term" value="F:glycosyltransferase activity"/>
    <property type="evidence" value="ECO:0007669"/>
    <property type="project" value="UniProtKB-KW"/>
</dbReference>
<dbReference type="InterPro" id="IPR041715">
    <property type="entry name" value="HisRS-like_core"/>
</dbReference>
<accession>A0A1N7M1J6</accession>
<dbReference type="GO" id="GO:0000105">
    <property type="term" value="P:L-histidine biosynthetic process"/>
    <property type="evidence" value="ECO:0007669"/>
    <property type="project" value="UniProtKB-UniRule"/>
</dbReference>
<evidence type="ECO:0000256" key="1">
    <source>
        <dbReference type="ARBA" id="ARBA00004496"/>
    </source>
</evidence>
<feature type="binding site" evidence="9">
    <location>
        <position position="306"/>
    </location>
    <ligand>
        <name>L-histidine</name>
        <dbReference type="ChEBI" id="CHEBI:57595"/>
    </ligand>
</feature>
<dbReference type="AlphaFoldDB" id="A0A1N7M1J6"/>
<evidence type="ECO:0000313" key="11">
    <source>
        <dbReference type="EMBL" id="SIS79927.1"/>
    </source>
</evidence>
<dbReference type="GO" id="GO:0004821">
    <property type="term" value="F:histidine-tRNA ligase activity"/>
    <property type="evidence" value="ECO:0007669"/>
    <property type="project" value="TreeGrafter"/>
</dbReference>
<evidence type="ECO:0000256" key="2">
    <source>
        <dbReference type="ARBA" id="ARBA00004667"/>
    </source>
</evidence>
<feature type="domain" description="Class II Histidinyl-tRNA synthetase (HisRS)-like catalytic core" evidence="10">
    <location>
        <begin position="25"/>
        <end position="356"/>
    </location>
</feature>
<comment type="subcellular location">
    <subcellularLocation>
        <location evidence="1 8">Cytoplasm</location>
    </subcellularLocation>
</comment>
<dbReference type="Gene3D" id="3.30.930.10">
    <property type="entry name" value="Bira Bifunctional Protein, Domain 2"/>
    <property type="match status" value="1"/>
</dbReference>
<comment type="similarity">
    <text evidence="3 8">Belongs to the class-II aminoacyl-tRNA synthetase family. HisZ subfamily.</text>
</comment>
<feature type="binding site" evidence="9">
    <location>
        <position position="145"/>
    </location>
    <ligand>
        <name>L-histidine</name>
        <dbReference type="ChEBI" id="CHEBI:57595"/>
    </ligand>
</feature>
<comment type="function">
    <text evidence="7 8">Required for the first step of histidine biosynthesis. May allow the feedback regulation of ATP phosphoribosyltransferase activity by histidine.</text>
</comment>
<keyword evidence="11" id="KW-0328">Glycosyltransferase</keyword>
<comment type="miscellaneous">
    <text evidence="8">This function is generally fulfilled by the C-terminal part of HisG, which is missing in some bacteria such as this one.</text>
</comment>
<dbReference type="InterPro" id="IPR045864">
    <property type="entry name" value="aa-tRNA-synth_II/BPL/LPL"/>
</dbReference>
<evidence type="ECO:0000256" key="8">
    <source>
        <dbReference type="HAMAP-Rule" id="MF_00125"/>
    </source>
</evidence>
<keyword evidence="8" id="KW-0028">Amino-acid biosynthesis</keyword>
<evidence type="ECO:0000256" key="7">
    <source>
        <dbReference type="ARBA" id="ARBA00025246"/>
    </source>
</evidence>
<dbReference type="STRING" id="252246.SAMN05421799_104152"/>
<dbReference type="HAMAP" id="MF_00125">
    <property type="entry name" value="HisZ"/>
    <property type="match status" value="1"/>
</dbReference>
<dbReference type="SUPFAM" id="SSF55681">
    <property type="entry name" value="Class II aaRS and biotin synthetases"/>
    <property type="match status" value="1"/>
</dbReference>
<keyword evidence="12" id="KW-1185">Reference proteome</keyword>
<dbReference type="OrthoDB" id="9800814at2"/>
<evidence type="ECO:0000256" key="9">
    <source>
        <dbReference type="PIRSR" id="PIRSR001549-1"/>
    </source>
</evidence>
<proteinExistence type="inferred from homology"/>
<dbReference type="PANTHER" id="PTHR43707:SF1">
    <property type="entry name" value="HISTIDINE--TRNA LIGASE, MITOCHONDRIAL-RELATED"/>
    <property type="match status" value="1"/>
</dbReference>
<evidence type="ECO:0000256" key="3">
    <source>
        <dbReference type="ARBA" id="ARBA00005539"/>
    </source>
</evidence>
<dbReference type="InterPro" id="IPR004517">
    <property type="entry name" value="HisZ"/>
</dbReference>
<name>A0A1N7M1J6_9BACL</name>
<dbReference type="GO" id="GO:0005737">
    <property type="term" value="C:cytoplasm"/>
    <property type="evidence" value="ECO:0007669"/>
    <property type="project" value="UniProtKB-SubCell"/>
</dbReference>
<dbReference type="RefSeq" id="WP_076346269.1">
    <property type="nucleotide sequence ID" value="NZ_FTOO01000004.1"/>
</dbReference>
<feature type="binding site" evidence="9">
    <location>
        <position position="125"/>
    </location>
    <ligand>
        <name>L-histidine</name>
        <dbReference type="ChEBI" id="CHEBI:57595"/>
    </ligand>
</feature>
<feature type="binding site" evidence="9">
    <location>
        <begin position="310"/>
        <end position="311"/>
    </location>
    <ligand>
        <name>L-histidine</name>
        <dbReference type="ChEBI" id="CHEBI:57595"/>
    </ligand>
</feature>
<dbReference type="GO" id="GO:0140096">
    <property type="term" value="F:catalytic activity, acting on a protein"/>
    <property type="evidence" value="ECO:0007669"/>
    <property type="project" value="UniProtKB-ARBA"/>
</dbReference>
<dbReference type="InterPro" id="IPR004516">
    <property type="entry name" value="HisRS/HisZ"/>
</dbReference>
<comment type="pathway">
    <text evidence="2 8">Amino-acid biosynthesis; L-histidine biosynthesis; L-histidine from 5-phospho-alpha-D-ribose 1-diphosphate: step 1/9.</text>
</comment>
<dbReference type="GO" id="GO:0006427">
    <property type="term" value="P:histidyl-tRNA aminoacylation"/>
    <property type="evidence" value="ECO:0007669"/>
    <property type="project" value="TreeGrafter"/>
</dbReference>
<dbReference type="PANTHER" id="PTHR43707">
    <property type="entry name" value="HISTIDYL-TRNA SYNTHETASE"/>
    <property type="match status" value="1"/>
</dbReference>
<evidence type="ECO:0000256" key="4">
    <source>
        <dbReference type="ARBA" id="ARBA00011496"/>
    </source>
</evidence>
<dbReference type="EMBL" id="FTOO01000004">
    <property type="protein sequence ID" value="SIS79927.1"/>
    <property type="molecule type" value="Genomic_DNA"/>
</dbReference>
<feature type="binding site" evidence="9">
    <location>
        <begin position="95"/>
        <end position="97"/>
    </location>
    <ligand>
        <name>L-histidine</name>
        <dbReference type="ChEBI" id="CHEBI:57595"/>
    </ligand>
</feature>